<reference evidence="3 4" key="1">
    <citation type="submission" date="2023-11" db="EMBL/GenBank/DDBJ databases">
        <title>Coraliomargarita sp. nov., isolated from marine algae.</title>
        <authorList>
            <person name="Lee J.K."/>
            <person name="Baek J.H."/>
            <person name="Kim J.M."/>
            <person name="Choi D.G."/>
            <person name="Jeon C.O."/>
        </authorList>
    </citation>
    <scope>NUCLEOTIDE SEQUENCE [LARGE SCALE GENOMIC DNA]</scope>
    <source>
        <strain evidence="3 4">J2-16</strain>
    </source>
</reference>
<dbReference type="SMART" id="SM00867">
    <property type="entry name" value="YceI"/>
    <property type="match status" value="1"/>
</dbReference>
<accession>A0ABZ0RMR6</accession>
<dbReference type="EMBL" id="CP138858">
    <property type="protein sequence ID" value="WPJ94234.1"/>
    <property type="molecule type" value="Genomic_DNA"/>
</dbReference>
<evidence type="ECO:0000256" key="1">
    <source>
        <dbReference type="SAM" id="SignalP"/>
    </source>
</evidence>
<dbReference type="PANTHER" id="PTHR34406">
    <property type="entry name" value="PROTEIN YCEI"/>
    <property type="match status" value="1"/>
</dbReference>
<protein>
    <submittedName>
        <fullName evidence="3">YceI family protein</fullName>
    </submittedName>
</protein>
<sequence>MKKTILLLTSAVLASLIGHAAEVETYVIDTSHSSVKFSIRHFVAKTTGNFSEFEGTLTINRDDLSQNSVEATIQIPSVDTDSDKRDAHLQEDDYFNAAKHPLMTFKSTQWKATEDENQFKVTGDLSFNGITKPVTLDVELLGFGEGMRGKYLSGWEATTTLDRTEWGVNGGQPAVGNEVNVTINIEAHRQ</sequence>
<dbReference type="InterPro" id="IPR007372">
    <property type="entry name" value="Lipid/polyisoprenoid-bd_YceI"/>
</dbReference>
<feature type="signal peptide" evidence="1">
    <location>
        <begin position="1"/>
        <end position="20"/>
    </location>
</feature>
<dbReference type="InterPro" id="IPR036761">
    <property type="entry name" value="TTHA0802/YceI-like_sf"/>
</dbReference>
<dbReference type="SUPFAM" id="SSF101874">
    <property type="entry name" value="YceI-like"/>
    <property type="match status" value="1"/>
</dbReference>
<evidence type="ECO:0000313" key="4">
    <source>
        <dbReference type="Proteomes" id="UP001324993"/>
    </source>
</evidence>
<dbReference type="PANTHER" id="PTHR34406:SF1">
    <property type="entry name" value="PROTEIN YCEI"/>
    <property type="match status" value="1"/>
</dbReference>
<dbReference type="Proteomes" id="UP001324993">
    <property type="component" value="Chromosome"/>
</dbReference>
<evidence type="ECO:0000259" key="2">
    <source>
        <dbReference type="SMART" id="SM00867"/>
    </source>
</evidence>
<feature type="domain" description="Lipid/polyisoprenoid-binding YceI-like" evidence="2">
    <location>
        <begin position="25"/>
        <end position="188"/>
    </location>
</feature>
<dbReference type="Gene3D" id="2.40.128.110">
    <property type="entry name" value="Lipid/polyisoprenoid-binding, YceI-like"/>
    <property type="match status" value="1"/>
</dbReference>
<keyword evidence="4" id="KW-1185">Reference proteome</keyword>
<organism evidence="3 4">
    <name type="scientific">Coraliomargarita algicola</name>
    <dbReference type="NCBI Taxonomy" id="3092156"/>
    <lineage>
        <taxon>Bacteria</taxon>
        <taxon>Pseudomonadati</taxon>
        <taxon>Verrucomicrobiota</taxon>
        <taxon>Opitutia</taxon>
        <taxon>Puniceicoccales</taxon>
        <taxon>Coraliomargaritaceae</taxon>
        <taxon>Coraliomargarita</taxon>
    </lineage>
</organism>
<keyword evidence="1" id="KW-0732">Signal</keyword>
<dbReference type="RefSeq" id="WP_319831176.1">
    <property type="nucleotide sequence ID" value="NZ_CP138858.1"/>
</dbReference>
<feature type="chain" id="PRO_5046645277" evidence="1">
    <location>
        <begin position="21"/>
        <end position="190"/>
    </location>
</feature>
<proteinExistence type="predicted"/>
<evidence type="ECO:0000313" key="3">
    <source>
        <dbReference type="EMBL" id="WPJ94234.1"/>
    </source>
</evidence>
<gene>
    <name evidence="3" type="ORF">SH580_12395</name>
</gene>
<name>A0ABZ0RMR6_9BACT</name>
<dbReference type="Pfam" id="PF04264">
    <property type="entry name" value="YceI"/>
    <property type="match status" value="1"/>
</dbReference>